<accession>A0ABS8V9W8</accession>
<gene>
    <name evidence="1" type="ORF">HAX54_030397</name>
</gene>
<name>A0ABS8V9W8_DATST</name>
<dbReference type="EMBL" id="JACEIK010003803">
    <property type="protein sequence ID" value="MCD9643177.1"/>
    <property type="molecule type" value="Genomic_DNA"/>
</dbReference>
<evidence type="ECO:0000313" key="1">
    <source>
        <dbReference type="EMBL" id="MCD9643177.1"/>
    </source>
</evidence>
<organism evidence="1 2">
    <name type="scientific">Datura stramonium</name>
    <name type="common">Jimsonweed</name>
    <name type="synonym">Common thornapple</name>
    <dbReference type="NCBI Taxonomy" id="4076"/>
    <lineage>
        <taxon>Eukaryota</taxon>
        <taxon>Viridiplantae</taxon>
        <taxon>Streptophyta</taxon>
        <taxon>Embryophyta</taxon>
        <taxon>Tracheophyta</taxon>
        <taxon>Spermatophyta</taxon>
        <taxon>Magnoliopsida</taxon>
        <taxon>eudicotyledons</taxon>
        <taxon>Gunneridae</taxon>
        <taxon>Pentapetalae</taxon>
        <taxon>asterids</taxon>
        <taxon>lamiids</taxon>
        <taxon>Solanales</taxon>
        <taxon>Solanaceae</taxon>
        <taxon>Solanoideae</taxon>
        <taxon>Datureae</taxon>
        <taxon>Datura</taxon>
    </lineage>
</organism>
<dbReference type="Proteomes" id="UP000823775">
    <property type="component" value="Unassembled WGS sequence"/>
</dbReference>
<comment type="caution">
    <text evidence="1">The sequence shown here is derived from an EMBL/GenBank/DDBJ whole genome shotgun (WGS) entry which is preliminary data.</text>
</comment>
<keyword evidence="2" id="KW-1185">Reference proteome</keyword>
<feature type="non-terminal residue" evidence="1">
    <location>
        <position position="1"/>
    </location>
</feature>
<reference evidence="1 2" key="1">
    <citation type="journal article" date="2021" name="BMC Genomics">
        <title>Datura genome reveals duplications of psychoactive alkaloid biosynthetic genes and high mutation rate following tissue culture.</title>
        <authorList>
            <person name="Rajewski A."/>
            <person name="Carter-House D."/>
            <person name="Stajich J."/>
            <person name="Litt A."/>
        </authorList>
    </citation>
    <scope>NUCLEOTIDE SEQUENCE [LARGE SCALE GENOMIC DNA]</scope>
    <source>
        <strain evidence="1">AR-01</strain>
    </source>
</reference>
<sequence>GTQCQSLPPTAGAVIRDGLLRQIPHGWGGAKVHYGGIEVVRPCRANLGEILSPSEVTRDGDTCPLVYLRKIRRWGGGTKKLLYKCLNASPLIDAF</sequence>
<evidence type="ECO:0000313" key="2">
    <source>
        <dbReference type="Proteomes" id="UP000823775"/>
    </source>
</evidence>
<proteinExistence type="predicted"/>
<protein>
    <submittedName>
        <fullName evidence="1">Uncharacterized protein</fullName>
    </submittedName>
</protein>